<feature type="compositionally biased region" description="Basic and acidic residues" evidence="1">
    <location>
        <begin position="90"/>
        <end position="102"/>
    </location>
</feature>
<evidence type="ECO:0000313" key="2">
    <source>
        <dbReference type="EMBL" id="JAC48053.1"/>
    </source>
</evidence>
<feature type="region of interest" description="Disordered" evidence="1">
    <location>
        <begin position="72"/>
        <end position="112"/>
    </location>
</feature>
<feature type="non-terminal residue" evidence="2">
    <location>
        <position position="1"/>
    </location>
</feature>
<name>A0A034W2P9_BACDO</name>
<feature type="compositionally biased region" description="Polar residues" evidence="1">
    <location>
        <begin position="152"/>
        <end position="165"/>
    </location>
</feature>
<feature type="region of interest" description="Disordered" evidence="1">
    <location>
        <begin position="140"/>
        <end position="177"/>
    </location>
</feature>
<protein>
    <submittedName>
        <fullName evidence="2">Uncharacterized protein</fullName>
    </submittedName>
</protein>
<dbReference type="InterPro" id="IPR005312">
    <property type="entry name" value="DUF1759"/>
</dbReference>
<proteinExistence type="predicted"/>
<dbReference type="Pfam" id="PF03564">
    <property type="entry name" value="DUF1759"/>
    <property type="match status" value="1"/>
</dbReference>
<reference evidence="2" key="1">
    <citation type="journal article" date="2014" name="BMC Genomics">
        <title>Characterizing the developmental transcriptome of the oriental fruit fly, Bactrocera dorsalis (Diptera: Tephritidae) through comparative genomic analysis with Drosophila melanogaster utilizing modENCODE datasets.</title>
        <authorList>
            <person name="Geib S.M."/>
            <person name="Calla B."/>
            <person name="Hall B."/>
            <person name="Hou S."/>
            <person name="Manoukis N.C."/>
        </authorList>
    </citation>
    <scope>NUCLEOTIDE SEQUENCE</scope>
    <source>
        <strain evidence="2">Punador</strain>
    </source>
</reference>
<feature type="non-terminal residue" evidence="2">
    <location>
        <position position="177"/>
    </location>
</feature>
<feature type="compositionally biased region" description="Basic and acidic residues" evidence="1">
    <location>
        <begin position="72"/>
        <end position="82"/>
    </location>
</feature>
<accession>A0A034W2P9</accession>
<dbReference type="OrthoDB" id="6159259at2759"/>
<dbReference type="AlphaFoldDB" id="A0A034W2P9"/>
<dbReference type="EMBL" id="GAKP01010899">
    <property type="protein sequence ID" value="JAC48053.1"/>
    <property type="molecule type" value="Transcribed_RNA"/>
</dbReference>
<organism evidence="2">
    <name type="scientific">Bactrocera dorsalis</name>
    <name type="common">Oriental fruit fly</name>
    <name type="synonym">Dacus dorsalis</name>
    <dbReference type="NCBI Taxonomy" id="27457"/>
    <lineage>
        <taxon>Eukaryota</taxon>
        <taxon>Metazoa</taxon>
        <taxon>Ecdysozoa</taxon>
        <taxon>Arthropoda</taxon>
        <taxon>Hexapoda</taxon>
        <taxon>Insecta</taxon>
        <taxon>Pterygota</taxon>
        <taxon>Neoptera</taxon>
        <taxon>Endopterygota</taxon>
        <taxon>Diptera</taxon>
        <taxon>Brachycera</taxon>
        <taxon>Muscomorpha</taxon>
        <taxon>Tephritoidea</taxon>
        <taxon>Tephritidae</taxon>
        <taxon>Bactrocera</taxon>
        <taxon>Bactrocera</taxon>
    </lineage>
</organism>
<sequence>ARVIQHFKISSKNYEAAWSLLRKKYDNQPILFIVPKLSTTATKLTNAVQKIEHEKLIKIPLLSLSSVEEKTTEIIEKDRKENEAEEESLEELRKPSKTEESHNLISLPAGSHFGEMWDSEVQDKSMEDENEAQEINHILEEDAEEYKKEDFTTSLNHIKETANSTERSDSGEGAINN</sequence>
<evidence type="ECO:0000256" key="1">
    <source>
        <dbReference type="SAM" id="MobiDB-lite"/>
    </source>
</evidence>
<feature type="compositionally biased region" description="Basic and acidic residues" evidence="1">
    <location>
        <begin position="140"/>
        <end position="151"/>
    </location>
</feature>